<keyword evidence="3" id="KW-1185">Reference proteome</keyword>
<dbReference type="AlphaFoldDB" id="A0AAV2CGF2"/>
<protein>
    <recommendedName>
        <fullName evidence="4">Thioredoxin-like fold domain-containing protein</fullName>
    </recommendedName>
</protein>
<reference evidence="2 3" key="1">
    <citation type="submission" date="2024-04" db="EMBL/GenBank/DDBJ databases">
        <authorList>
            <person name="Fracassetti M."/>
        </authorList>
    </citation>
    <scope>NUCLEOTIDE SEQUENCE [LARGE SCALE GENOMIC DNA]</scope>
</reference>
<name>A0AAV2CGF2_9ROSI</name>
<dbReference type="PANTHER" id="PTHR33875">
    <property type="entry name" value="OS09G0542200 PROTEIN"/>
    <property type="match status" value="1"/>
</dbReference>
<evidence type="ECO:0000313" key="2">
    <source>
        <dbReference type="EMBL" id="CAL1355492.1"/>
    </source>
</evidence>
<dbReference type="PANTHER" id="PTHR33875:SF2">
    <property type="entry name" value="ACR183CP"/>
    <property type="match status" value="1"/>
</dbReference>
<feature type="signal peptide" evidence="1">
    <location>
        <begin position="1"/>
        <end position="26"/>
    </location>
</feature>
<feature type="chain" id="PRO_5043550579" description="Thioredoxin-like fold domain-containing protein" evidence="1">
    <location>
        <begin position="27"/>
        <end position="224"/>
    </location>
</feature>
<dbReference type="InterPro" id="IPR036249">
    <property type="entry name" value="Thioredoxin-like_sf"/>
</dbReference>
<organism evidence="2 3">
    <name type="scientific">Linum trigynum</name>
    <dbReference type="NCBI Taxonomy" id="586398"/>
    <lineage>
        <taxon>Eukaryota</taxon>
        <taxon>Viridiplantae</taxon>
        <taxon>Streptophyta</taxon>
        <taxon>Embryophyta</taxon>
        <taxon>Tracheophyta</taxon>
        <taxon>Spermatophyta</taxon>
        <taxon>Magnoliopsida</taxon>
        <taxon>eudicotyledons</taxon>
        <taxon>Gunneridae</taxon>
        <taxon>Pentapetalae</taxon>
        <taxon>rosids</taxon>
        <taxon>fabids</taxon>
        <taxon>Malpighiales</taxon>
        <taxon>Linaceae</taxon>
        <taxon>Linum</taxon>
    </lineage>
</organism>
<accession>A0AAV2CGF2</accession>
<evidence type="ECO:0008006" key="4">
    <source>
        <dbReference type="Google" id="ProtNLM"/>
    </source>
</evidence>
<dbReference type="Gene3D" id="3.40.30.10">
    <property type="entry name" value="Glutaredoxin"/>
    <property type="match status" value="1"/>
</dbReference>
<sequence>MMNPLRVVIITTVVALFCFFVIISNAQPLPPARPDGFVYTNVGPVDPNPVAIEAFLDPVCPDSRDSWAPLKLAMSHYGSRVSLLVHLLPLPYHDNAYVASRSLHIANLLNSSSTFPLLEQFFKYQDKFYNDQTKNLSKAFIVKEVIDFATLAVGNSLQPQFQAAFSDIRTDLKTRVSFKFSTSRGIYGAPGFIVNGFVLPGVGSPIDYNGWRKIIDPLVAMKRM</sequence>
<dbReference type="Proteomes" id="UP001497516">
    <property type="component" value="Chromosome 1"/>
</dbReference>
<gene>
    <name evidence="2" type="ORF">LTRI10_LOCUS3251</name>
</gene>
<proteinExistence type="predicted"/>
<dbReference type="SUPFAM" id="SSF52833">
    <property type="entry name" value="Thioredoxin-like"/>
    <property type="match status" value="1"/>
</dbReference>
<keyword evidence="1" id="KW-0732">Signal</keyword>
<dbReference type="EMBL" id="OZ034813">
    <property type="protein sequence ID" value="CAL1355492.1"/>
    <property type="molecule type" value="Genomic_DNA"/>
</dbReference>
<evidence type="ECO:0000313" key="3">
    <source>
        <dbReference type="Proteomes" id="UP001497516"/>
    </source>
</evidence>
<evidence type="ECO:0000256" key="1">
    <source>
        <dbReference type="SAM" id="SignalP"/>
    </source>
</evidence>